<dbReference type="EMBL" id="MRCG01000014">
    <property type="protein sequence ID" value="OKH46138.1"/>
    <property type="molecule type" value="Genomic_DNA"/>
</dbReference>
<comment type="caution">
    <text evidence="2">The sequence shown here is derived from an EMBL/GenBank/DDBJ whole genome shotgun (WGS) entry which is preliminary data.</text>
</comment>
<reference evidence="2 3" key="1">
    <citation type="submission" date="2016-11" db="EMBL/GenBank/DDBJ databases">
        <title>Draft Genome Sequences of Nine Cyanobacterial Strains from Diverse Habitats.</title>
        <authorList>
            <person name="Zhu T."/>
            <person name="Hou S."/>
            <person name="Lu X."/>
            <person name="Hess W.R."/>
        </authorList>
    </citation>
    <scope>NUCLEOTIDE SEQUENCE [LARGE SCALE GENOMIC DNA]</scope>
    <source>
        <strain evidence="2 3">NIES-30</strain>
    </source>
</reference>
<organism evidence="2 3">
    <name type="scientific">Phormidium tenue NIES-30</name>
    <dbReference type="NCBI Taxonomy" id="549789"/>
    <lineage>
        <taxon>Bacteria</taxon>
        <taxon>Bacillati</taxon>
        <taxon>Cyanobacteriota</taxon>
        <taxon>Cyanophyceae</taxon>
        <taxon>Oscillatoriophycideae</taxon>
        <taxon>Oscillatoriales</taxon>
        <taxon>Oscillatoriaceae</taxon>
        <taxon>Phormidium</taxon>
    </lineage>
</organism>
<gene>
    <name evidence="2" type="ORF">NIES30_17730</name>
</gene>
<evidence type="ECO:0000259" key="1">
    <source>
        <dbReference type="Pfam" id="PF19631"/>
    </source>
</evidence>
<evidence type="ECO:0000313" key="2">
    <source>
        <dbReference type="EMBL" id="OKH46138.1"/>
    </source>
</evidence>
<proteinExistence type="predicted"/>
<dbReference type="InterPro" id="IPR045608">
    <property type="entry name" value="Trypco2"/>
</dbReference>
<dbReference type="Pfam" id="PF19631">
    <property type="entry name" value="Trypco2"/>
    <property type="match status" value="1"/>
</dbReference>
<accession>A0A1U7J264</accession>
<dbReference type="Proteomes" id="UP000185557">
    <property type="component" value="Unassembled WGS sequence"/>
</dbReference>
<feature type="domain" description="Trypsin-co-occurring" evidence="1">
    <location>
        <begin position="7"/>
        <end position="85"/>
    </location>
</feature>
<sequence>MLDEKSIGLAELVEQIKQELLSTAPGQTNDAPILFVNSVELELQVVVKRGGAGGVKVNVIPVGGVEIGGTISRDDVHKVKVTLSPLFDKEKLMEFYGTLHSDKVPSSIKRSLDALLKGNEEEPPSVI</sequence>
<evidence type="ECO:0000313" key="3">
    <source>
        <dbReference type="Proteomes" id="UP000185557"/>
    </source>
</evidence>
<dbReference type="OrthoDB" id="531952at2"/>
<protein>
    <recommendedName>
        <fullName evidence="1">Trypsin-co-occurring domain-containing protein</fullName>
    </recommendedName>
</protein>
<dbReference type="AlphaFoldDB" id="A0A1U7J264"/>
<dbReference type="RefSeq" id="WP_073609770.1">
    <property type="nucleotide sequence ID" value="NZ_MRCG01000014.1"/>
</dbReference>
<keyword evidence="3" id="KW-1185">Reference proteome</keyword>
<name>A0A1U7J264_9CYAN</name>